<evidence type="ECO:0000313" key="2">
    <source>
        <dbReference type="EMBL" id="KAJ7033073.1"/>
    </source>
</evidence>
<gene>
    <name evidence="2" type="ORF">C8F04DRAFT_1261165</name>
</gene>
<sequence length="440" mass="48718">MSSPSLWTSRRSRQANALELFEDLAHELTEVWHGSSPATAAFRTNALERMDSLKRNFPEITHVGPNTPASKKLCLATPRAPPHINDAPTASAVPATATSNPHATPPTNPHTATAAVPGQVTPANAGAPVVNEVTPPTNAQPGPSTSQDITQKTKPKPAAARAKRVQDRFEDLLHHINEEPASKEDFIRNIENPGGGERKEQEDRALGRILMGWGAEGCHKEWKPFLTDKFSTVDVSWIADELVGIEQRANMTGPARMQATHLALEDTEECTNKRRYIEFVLARASTKKKQAFYESTYQNLPQHKDHFAALSEEERADAMNNSHAEGYAVWRKKIEPRITARNRFVDLYVAVQYGPLVFLDPFWDVRTLTDGARTKDFPNLLHHFIENVPMEPAQPGVTVAAARWRGSCDAMAGVARAIDSRVFKCMKALFASNPDNVIEE</sequence>
<feature type="region of interest" description="Disordered" evidence="1">
    <location>
        <begin position="83"/>
        <end position="162"/>
    </location>
</feature>
<dbReference type="EMBL" id="JARJCM010000067">
    <property type="protein sequence ID" value="KAJ7033073.1"/>
    <property type="molecule type" value="Genomic_DNA"/>
</dbReference>
<comment type="caution">
    <text evidence="2">The sequence shown here is derived from an EMBL/GenBank/DDBJ whole genome shotgun (WGS) entry which is preliminary data.</text>
</comment>
<dbReference type="AlphaFoldDB" id="A0AAD6SSH0"/>
<evidence type="ECO:0000313" key="3">
    <source>
        <dbReference type="Proteomes" id="UP001218188"/>
    </source>
</evidence>
<dbReference type="Proteomes" id="UP001218188">
    <property type="component" value="Unassembled WGS sequence"/>
</dbReference>
<name>A0AAD6SSH0_9AGAR</name>
<keyword evidence="3" id="KW-1185">Reference proteome</keyword>
<accession>A0AAD6SSH0</accession>
<protein>
    <submittedName>
        <fullName evidence="2">Uncharacterized protein</fullName>
    </submittedName>
</protein>
<evidence type="ECO:0000256" key="1">
    <source>
        <dbReference type="SAM" id="MobiDB-lite"/>
    </source>
</evidence>
<organism evidence="2 3">
    <name type="scientific">Mycena alexandri</name>
    <dbReference type="NCBI Taxonomy" id="1745969"/>
    <lineage>
        <taxon>Eukaryota</taxon>
        <taxon>Fungi</taxon>
        <taxon>Dikarya</taxon>
        <taxon>Basidiomycota</taxon>
        <taxon>Agaricomycotina</taxon>
        <taxon>Agaricomycetes</taxon>
        <taxon>Agaricomycetidae</taxon>
        <taxon>Agaricales</taxon>
        <taxon>Marasmiineae</taxon>
        <taxon>Mycenaceae</taxon>
        <taxon>Mycena</taxon>
    </lineage>
</organism>
<proteinExistence type="predicted"/>
<feature type="compositionally biased region" description="Polar residues" evidence="1">
    <location>
        <begin position="134"/>
        <end position="150"/>
    </location>
</feature>
<feature type="compositionally biased region" description="Low complexity" evidence="1">
    <location>
        <begin position="87"/>
        <end position="102"/>
    </location>
</feature>
<reference evidence="2" key="1">
    <citation type="submission" date="2023-03" db="EMBL/GenBank/DDBJ databases">
        <title>Massive genome expansion in bonnet fungi (Mycena s.s.) driven by repeated elements and novel gene families across ecological guilds.</title>
        <authorList>
            <consortium name="Lawrence Berkeley National Laboratory"/>
            <person name="Harder C.B."/>
            <person name="Miyauchi S."/>
            <person name="Viragh M."/>
            <person name="Kuo A."/>
            <person name="Thoen E."/>
            <person name="Andreopoulos B."/>
            <person name="Lu D."/>
            <person name="Skrede I."/>
            <person name="Drula E."/>
            <person name="Henrissat B."/>
            <person name="Morin E."/>
            <person name="Kohler A."/>
            <person name="Barry K."/>
            <person name="LaButti K."/>
            <person name="Morin E."/>
            <person name="Salamov A."/>
            <person name="Lipzen A."/>
            <person name="Mereny Z."/>
            <person name="Hegedus B."/>
            <person name="Baldrian P."/>
            <person name="Stursova M."/>
            <person name="Weitz H."/>
            <person name="Taylor A."/>
            <person name="Grigoriev I.V."/>
            <person name="Nagy L.G."/>
            <person name="Martin F."/>
            <person name="Kauserud H."/>
        </authorList>
    </citation>
    <scope>NUCLEOTIDE SEQUENCE</scope>
    <source>
        <strain evidence="2">CBHHK200</strain>
    </source>
</reference>